<dbReference type="GO" id="GO:0004733">
    <property type="term" value="F:pyridoxamine phosphate oxidase activity"/>
    <property type="evidence" value="ECO:0007669"/>
    <property type="project" value="InterPro"/>
</dbReference>
<dbReference type="InterPro" id="IPR012349">
    <property type="entry name" value="Split_barrel_FMN-bd"/>
</dbReference>
<dbReference type="InterPro" id="IPR000659">
    <property type="entry name" value="Pyridox_Oxase"/>
</dbReference>
<name>A0A940YH36_9BURK</name>
<proteinExistence type="predicted"/>
<dbReference type="EMBL" id="JAGQDD010000002">
    <property type="protein sequence ID" value="MBQ0929819.1"/>
    <property type="molecule type" value="Genomic_DNA"/>
</dbReference>
<evidence type="ECO:0000259" key="5">
    <source>
        <dbReference type="Pfam" id="PF12766"/>
    </source>
</evidence>
<dbReference type="AlphaFoldDB" id="A0A940YH36"/>
<reference evidence="6 7" key="1">
    <citation type="submission" date="2021-04" db="EMBL/GenBank/DDBJ databases">
        <title>The genome sequence of Ideonella sp. 3Y2.</title>
        <authorList>
            <person name="Liu Y."/>
        </authorList>
    </citation>
    <scope>NUCLEOTIDE SEQUENCE [LARGE SCALE GENOMIC DNA]</scope>
    <source>
        <strain evidence="6 7">3Y2</strain>
    </source>
</reference>
<evidence type="ECO:0000313" key="7">
    <source>
        <dbReference type="Proteomes" id="UP000676246"/>
    </source>
</evidence>
<evidence type="ECO:0000256" key="4">
    <source>
        <dbReference type="ARBA" id="ARBA00023002"/>
    </source>
</evidence>
<dbReference type="InterPro" id="IPR024624">
    <property type="entry name" value="Pyridox_Oxase_Alr4036_FMN-bd"/>
</dbReference>
<keyword evidence="3" id="KW-0288">FMN</keyword>
<keyword evidence="4" id="KW-0560">Oxidoreductase</keyword>
<feature type="domain" description="Pyridoxamine 5'-phosphate oxidase Alr4036 family FMN-binding" evidence="5">
    <location>
        <begin position="21"/>
        <end position="99"/>
    </location>
</feature>
<evidence type="ECO:0000256" key="1">
    <source>
        <dbReference type="ARBA" id="ARBA00001917"/>
    </source>
</evidence>
<keyword evidence="7" id="KW-1185">Reference proteome</keyword>
<evidence type="ECO:0000313" key="6">
    <source>
        <dbReference type="EMBL" id="MBQ0929819.1"/>
    </source>
</evidence>
<comment type="cofactor">
    <cofactor evidence="1">
        <name>FMN</name>
        <dbReference type="ChEBI" id="CHEBI:58210"/>
    </cofactor>
</comment>
<evidence type="ECO:0000256" key="3">
    <source>
        <dbReference type="ARBA" id="ARBA00022643"/>
    </source>
</evidence>
<protein>
    <submittedName>
        <fullName evidence="6">Pyridoxamine 5'-phosphate oxidase family protein</fullName>
    </submittedName>
</protein>
<organism evidence="6 7">
    <name type="scientific">Ideonella alba</name>
    <dbReference type="NCBI Taxonomy" id="2824118"/>
    <lineage>
        <taxon>Bacteria</taxon>
        <taxon>Pseudomonadati</taxon>
        <taxon>Pseudomonadota</taxon>
        <taxon>Betaproteobacteria</taxon>
        <taxon>Burkholderiales</taxon>
        <taxon>Sphaerotilaceae</taxon>
        <taxon>Ideonella</taxon>
    </lineage>
</organism>
<comment type="caution">
    <text evidence="6">The sequence shown here is derived from an EMBL/GenBank/DDBJ whole genome shotgun (WGS) entry which is preliminary data.</text>
</comment>
<dbReference type="GO" id="GO:0008615">
    <property type="term" value="P:pyridoxine biosynthetic process"/>
    <property type="evidence" value="ECO:0007669"/>
    <property type="project" value="InterPro"/>
</dbReference>
<gene>
    <name evidence="6" type="ORF">KAK03_04905</name>
</gene>
<sequence>MGDDTLHSIEERLWQELVRAPQRGHPWRLCTLATVTPEGLPDARSVVLRQVDPAERELCFFTDTRSPKVAQIARQPQGVLVMWSAELGWQLRLGVQLEVLDSGLAVLSHWTRLKMTPAVFDYLSPVPPGSPLERPSAERGDREHFGVICARVQTIDWLDLNTNGQRRARFGPGPGTASWLAP</sequence>
<dbReference type="Pfam" id="PF12766">
    <property type="entry name" value="Pyridox_oxase_2"/>
    <property type="match status" value="1"/>
</dbReference>
<dbReference type="PANTHER" id="PTHR10851:SF3">
    <property type="entry name" value="PYRIDOXINE_PYRIDOXAMINE 5'-PHOSPHATE OXIDASE 2"/>
    <property type="match status" value="1"/>
</dbReference>
<dbReference type="PANTHER" id="PTHR10851">
    <property type="entry name" value="PYRIDOXINE-5-PHOSPHATE OXIDASE"/>
    <property type="match status" value="1"/>
</dbReference>
<accession>A0A940YH36</accession>
<dbReference type="SUPFAM" id="SSF50475">
    <property type="entry name" value="FMN-binding split barrel"/>
    <property type="match status" value="1"/>
</dbReference>
<dbReference type="RefSeq" id="WP_210852063.1">
    <property type="nucleotide sequence ID" value="NZ_JAGQDD010000002.1"/>
</dbReference>
<dbReference type="Gene3D" id="2.30.110.10">
    <property type="entry name" value="Electron Transport, Fmn-binding Protein, Chain A"/>
    <property type="match status" value="1"/>
</dbReference>
<keyword evidence="2" id="KW-0285">Flavoprotein</keyword>
<evidence type="ECO:0000256" key="2">
    <source>
        <dbReference type="ARBA" id="ARBA00022630"/>
    </source>
</evidence>
<dbReference type="Proteomes" id="UP000676246">
    <property type="component" value="Unassembled WGS sequence"/>
</dbReference>
<dbReference type="GO" id="GO:0010181">
    <property type="term" value="F:FMN binding"/>
    <property type="evidence" value="ECO:0007669"/>
    <property type="project" value="InterPro"/>
</dbReference>